<dbReference type="RefSeq" id="WP_151757313.1">
    <property type="nucleotide sequence ID" value="NZ_BKZW01000001.1"/>
</dbReference>
<dbReference type="InterPro" id="IPR011659">
    <property type="entry name" value="WD40"/>
</dbReference>
<dbReference type="Gene3D" id="2.130.10.10">
    <property type="entry name" value="YVTN repeat-like/Quinoprotein amine dehydrogenase"/>
    <property type="match status" value="3"/>
</dbReference>
<dbReference type="Proteomes" id="UP000326912">
    <property type="component" value="Unassembled WGS sequence"/>
</dbReference>
<comment type="caution">
    <text evidence="3">The sequence shown here is derived from an EMBL/GenBank/DDBJ whole genome shotgun (WGS) entry which is preliminary data.</text>
</comment>
<name>A0A5J4KDQ1_9CHLR</name>
<keyword evidence="2" id="KW-0472">Membrane</keyword>
<keyword evidence="2" id="KW-0812">Transmembrane</keyword>
<dbReference type="InterPro" id="IPR015943">
    <property type="entry name" value="WD40/YVTN_repeat-like_dom_sf"/>
</dbReference>
<evidence type="ECO:0000313" key="3">
    <source>
        <dbReference type="EMBL" id="GER87224.1"/>
    </source>
</evidence>
<keyword evidence="2" id="KW-1133">Transmembrane helix</keyword>
<reference evidence="3 4" key="1">
    <citation type="submission" date="2019-10" db="EMBL/GenBank/DDBJ databases">
        <title>Dictyobacter vulcani sp. nov., within the class Ktedonobacteria, isolated from soil of volcanic Mt. Zao.</title>
        <authorList>
            <person name="Zheng Y."/>
            <person name="Wang C.M."/>
            <person name="Sakai Y."/>
            <person name="Abe K."/>
            <person name="Yokota A."/>
            <person name="Yabe S."/>
        </authorList>
    </citation>
    <scope>NUCLEOTIDE SEQUENCE [LARGE SCALE GENOMIC DNA]</scope>
    <source>
        <strain evidence="3 4">W12</strain>
    </source>
</reference>
<dbReference type="PANTHER" id="PTHR19879">
    <property type="entry name" value="TRANSCRIPTION INITIATION FACTOR TFIID"/>
    <property type="match status" value="1"/>
</dbReference>
<sequence length="495" mass="53038">MTQNRDFFTPESVDEQIEQFSSHQPANEDGQDASARLVKRLQAVYQADYEQNRAFLARARRRIAAHQFAKYDVNQARSPMDSASILRFSQERTRKMQSSHSAEQSTARRLSRSLGLLAAVLVAVLLVSTLAVVLTLNRGQQGSQGISRAKATATSAPRPTPVSVGTILYTQKSPAGTNFGSAAWSPDGMRMVTSAIDLKTARTLLYIWNAASGKNLMTIPLDVADLGNVLWSPTGKYLVLSNLQTIVIVDSQTGAIVKTINYQEPTAFNVSGVHQSLLSSAVSLGGGFGFYSVAWSPDGASLAVDVSNITSGNVVLLDPRTGAVKTTFSAQAAPIGLALAFSSDGKYLAVSYSNDSKIVVWSVATQQVVFVLGNAQAMTIAWQPGTHNLARSTFTSIELWDVNAQKLLKTYKVLSAFAWSPDGKELAVYTSPFANPFSGTKASKVTILDADTGAQVGLYISQNRTIFSASWSPDGRSIATSESSASSNQIVVWAA</sequence>
<keyword evidence="4" id="KW-1185">Reference proteome</keyword>
<dbReference type="PANTHER" id="PTHR19879:SF9">
    <property type="entry name" value="TRANSCRIPTION INITIATION FACTOR TFIID SUBUNIT 5"/>
    <property type="match status" value="1"/>
</dbReference>
<accession>A0A5J4KDQ1</accession>
<dbReference type="EMBL" id="BKZW01000001">
    <property type="protein sequence ID" value="GER87224.1"/>
    <property type="molecule type" value="Genomic_DNA"/>
</dbReference>
<dbReference type="SMART" id="SM00320">
    <property type="entry name" value="WD40"/>
    <property type="match status" value="3"/>
</dbReference>
<evidence type="ECO:0000256" key="2">
    <source>
        <dbReference type="SAM" id="Phobius"/>
    </source>
</evidence>
<organism evidence="3 4">
    <name type="scientific">Dictyobacter vulcani</name>
    <dbReference type="NCBI Taxonomy" id="2607529"/>
    <lineage>
        <taxon>Bacteria</taxon>
        <taxon>Bacillati</taxon>
        <taxon>Chloroflexota</taxon>
        <taxon>Ktedonobacteria</taxon>
        <taxon>Ktedonobacterales</taxon>
        <taxon>Dictyobacteraceae</taxon>
        <taxon>Dictyobacter</taxon>
    </lineage>
</organism>
<proteinExistence type="predicted"/>
<evidence type="ECO:0008006" key="5">
    <source>
        <dbReference type="Google" id="ProtNLM"/>
    </source>
</evidence>
<protein>
    <recommendedName>
        <fullName evidence="5">Anaphase-promoting complex subunit 4 WD40 domain-containing protein</fullName>
    </recommendedName>
</protein>
<dbReference type="SUPFAM" id="SSF82171">
    <property type="entry name" value="DPP6 N-terminal domain-like"/>
    <property type="match status" value="1"/>
</dbReference>
<evidence type="ECO:0000256" key="1">
    <source>
        <dbReference type="SAM" id="MobiDB-lite"/>
    </source>
</evidence>
<gene>
    <name evidence="3" type="ORF">KDW_13860</name>
</gene>
<feature type="region of interest" description="Disordered" evidence="1">
    <location>
        <begin position="1"/>
        <end position="31"/>
    </location>
</feature>
<feature type="transmembrane region" description="Helical" evidence="2">
    <location>
        <begin position="114"/>
        <end position="136"/>
    </location>
</feature>
<evidence type="ECO:0000313" key="4">
    <source>
        <dbReference type="Proteomes" id="UP000326912"/>
    </source>
</evidence>
<dbReference type="Pfam" id="PF07676">
    <property type="entry name" value="PD40"/>
    <property type="match status" value="1"/>
</dbReference>
<dbReference type="Pfam" id="PF00400">
    <property type="entry name" value="WD40"/>
    <property type="match status" value="1"/>
</dbReference>
<dbReference type="AlphaFoldDB" id="A0A5J4KDQ1"/>
<dbReference type="InterPro" id="IPR001680">
    <property type="entry name" value="WD40_rpt"/>
</dbReference>